<accession>A0A975BQL1</accession>
<gene>
    <name evidence="1" type="ORF">dnm_058070</name>
</gene>
<name>A0A975BQL1_9BACT</name>
<dbReference type="AlphaFoldDB" id="A0A975BQL1"/>
<sequence>MRFKSRVSLCFNISPWKKPGFFSGMMRLGQRKNPGFSAF</sequence>
<dbReference type="EMBL" id="CP061800">
    <property type="protein sequence ID" value="QTA89750.1"/>
    <property type="molecule type" value="Genomic_DNA"/>
</dbReference>
<proteinExistence type="predicted"/>
<dbReference type="Proteomes" id="UP000663722">
    <property type="component" value="Chromosome"/>
</dbReference>
<evidence type="ECO:0000313" key="2">
    <source>
        <dbReference type="Proteomes" id="UP000663722"/>
    </source>
</evidence>
<protein>
    <submittedName>
        <fullName evidence="1">Uncharacterized protein</fullName>
    </submittedName>
</protein>
<dbReference type="KEGG" id="dmm:dnm_058070"/>
<evidence type="ECO:0000313" key="1">
    <source>
        <dbReference type="EMBL" id="QTA89750.1"/>
    </source>
</evidence>
<organism evidence="1 2">
    <name type="scientific">Desulfonema magnum</name>
    <dbReference type="NCBI Taxonomy" id="45655"/>
    <lineage>
        <taxon>Bacteria</taxon>
        <taxon>Pseudomonadati</taxon>
        <taxon>Thermodesulfobacteriota</taxon>
        <taxon>Desulfobacteria</taxon>
        <taxon>Desulfobacterales</taxon>
        <taxon>Desulfococcaceae</taxon>
        <taxon>Desulfonema</taxon>
    </lineage>
</organism>
<keyword evidence="2" id="KW-1185">Reference proteome</keyword>
<reference evidence="1" key="1">
    <citation type="journal article" date="2021" name="Microb. Physiol.">
        <title>Proteogenomic Insights into the Physiology of Marine, Sulfate-Reducing, Filamentous Desulfonema limicola and Desulfonema magnum.</title>
        <authorList>
            <person name="Schnaars V."/>
            <person name="Wohlbrand L."/>
            <person name="Scheve S."/>
            <person name="Hinrichs C."/>
            <person name="Reinhardt R."/>
            <person name="Rabus R."/>
        </authorList>
    </citation>
    <scope>NUCLEOTIDE SEQUENCE</scope>
    <source>
        <strain evidence="1">4be13</strain>
    </source>
</reference>